<gene>
    <name evidence="4" type="primary">SEC9</name>
    <name evidence="4" type="ORF">LTR77_003575</name>
</gene>
<dbReference type="PROSITE" id="PS50192">
    <property type="entry name" value="T_SNARE"/>
    <property type="match status" value="1"/>
</dbReference>
<dbReference type="SUPFAM" id="SSF58038">
    <property type="entry name" value="SNARE fusion complex"/>
    <property type="match status" value="2"/>
</dbReference>
<evidence type="ECO:0000313" key="5">
    <source>
        <dbReference type="Proteomes" id="UP001337655"/>
    </source>
</evidence>
<dbReference type="GO" id="GO:0019905">
    <property type="term" value="F:syntaxin binding"/>
    <property type="evidence" value="ECO:0007669"/>
    <property type="project" value="TreeGrafter"/>
</dbReference>
<comment type="caution">
    <text evidence="4">The sequence shown here is derived from an EMBL/GenBank/DDBJ whole genome shotgun (WGS) entry which is preliminary data.</text>
</comment>
<feature type="compositionally biased region" description="Basic and acidic residues" evidence="2">
    <location>
        <begin position="1"/>
        <end position="18"/>
    </location>
</feature>
<feature type="compositionally biased region" description="Low complexity" evidence="2">
    <location>
        <begin position="24"/>
        <end position="40"/>
    </location>
</feature>
<dbReference type="GeneID" id="89924921"/>
<dbReference type="GO" id="GO:0006887">
    <property type="term" value="P:exocytosis"/>
    <property type="evidence" value="ECO:0007669"/>
    <property type="project" value="TreeGrafter"/>
</dbReference>
<sequence length="459" mass="49797">MPFGFKKGEKDADLDSKKASLFGSRSNKSSPAPSSANPYAAAPPPANDPYASRNANPYANQGGMNDPYAPKQQSRPSQPPTSSFGNLSLNNDAPPGYNRGPSPQPNRYEKSPVPPGGYGGAPRYQNSGSYGQTSGYGSDPYGSQQQQQSRYGPSGYGGMGRSNSNDTMSTDAGRNALFGDAANRAAAQPQQPPSQQHGGDNSYSNTGGYGANDLPGGYGSAPDRELTEEEQEEQDVLAAKTEIRFIKQQDVASTRNARRIAEQAEQTGRETLARLGQQGERIHNTERNLDMSSNQNRLAAEKASELKTLNRSMFAVHVSNPFTAKSREQAANAIALEKHQAERAQRDATTAEAYGTQARQQQHQRDVNGNVVRKPAGSKSLAERAKYQFEADSEDEEMENEIDDNLDAIHRGAKTLNALGKAMGTEIESQNKHIDRITTKTDKVDDQIALNRARLDRIR</sequence>
<feature type="compositionally biased region" description="Polar residues" evidence="2">
    <location>
        <begin position="53"/>
        <end position="63"/>
    </location>
</feature>
<feature type="region of interest" description="Disordered" evidence="2">
    <location>
        <begin position="1"/>
        <end position="235"/>
    </location>
</feature>
<dbReference type="SMART" id="SM00397">
    <property type="entry name" value="t_SNARE"/>
    <property type="match status" value="2"/>
</dbReference>
<comment type="similarity">
    <text evidence="1">Belongs to the SNAP-25 family.</text>
</comment>
<dbReference type="RefSeq" id="XP_064660782.1">
    <property type="nucleotide sequence ID" value="XM_064800831.1"/>
</dbReference>
<dbReference type="EMBL" id="JAVRRT010000005">
    <property type="protein sequence ID" value="KAK5171938.1"/>
    <property type="molecule type" value="Genomic_DNA"/>
</dbReference>
<reference evidence="4 5" key="1">
    <citation type="submission" date="2023-08" db="EMBL/GenBank/DDBJ databases">
        <title>Black Yeasts Isolated from many extreme environments.</title>
        <authorList>
            <person name="Coleine C."/>
            <person name="Stajich J.E."/>
            <person name="Selbmann L."/>
        </authorList>
    </citation>
    <scope>NUCLEOTIDE SEQUENCE [LARGE SCALE GENOMIC DNA]</scope>
    <source>
        <strain evidence="4 5">CCFEE 5935</strain>
    </source>
</reference>
<dbReference type="AlphaFoldDB" id="A0AAV9PDZ7"/>
<dbReference type="GO" id="GO:0006906">
    <property type="term" value="P:vesicle fusion"/>
    <property type="evidence" value="ECO:0007669"/>
    <property type="project" value="TreeGrafter"/>
</dbReference>
<proteinExistence type="inferred from homology"/>
<feature type="compositionally biased region" description="Polar residues" evidence="2">
    <location>
        <begin position="161"/>
        <end position="172"/>
    </location>
</feature>
<feature type="domain" description="T-SNARE coiled-coil homology" evidence="3">
    <location>
        <begin position="396"/>
        <end position="458"/>
    </location>
</feature>
<dbReference type="PANTHER" id="PTHR19305">
    <property type="entry name" value="SYNAPTOSOMAL ASSOCIATED PROTEIN"/>
    <property type="match status" value="1"/>
</dbReference>
<feature type="compositionally biased region" description="Acidic residues" evidence="2">
    <location>
        <begin position="226"/>
        <end position="235"/>
    </location>
</feature>
<accession>A0AAV9PDZ7</accession>
<keyword evidence="5" id="KW-1185">Reference proteome</keyword>
<dbReference type="CDD" id="cd15886">
    <property type="entry name" value="SNARE_SEC9N"/>
    <property type="match status" value="1"/>
</dbReference>
<evidence type="ECO:0000313" key="4">
    <source>
        <dbReference type="EMBL" id="KAK5171938.1"/>
    </source>
</evidence>
<dbReference type="GO" id="GO:0005886">
    <property type="term" value="C:plasma membrane"/>
    <property type="evidence" value="ECO:0007669"/>
    <property type="project" value="TreeGrafter"/>
</dbReference>
<dbReference type="CDD" id="cd15857">
    <property type="entry name" value="SNARE_SEC9C"/>
    <property type="match status" value="1"/>
</dbReference>
<evidence type="ECO:0000259" key="3">
    <source>
        <dbReference type="PROSITE" id="PS50192"/>
    </source>
</evidence>
<feature type="compositionally biased region" description="Low complexity" evidence="2">
    <location>
        <begin position="124"/>
        <end position="153"/>
    </location>
</feature>
<feature type="compositionally biased region" description="Polar residues" evidence="2">
    <location>
        <begin position="197"/>
        <end position="206"/>
    </location>
</feature>
<dbReference type="Proteomes" id="UP001337655">
    <property type="component" value="Unassembled WGS sequence"/>
</dbReference>
<evidence type="ECO:0000256" key="2">
    <source>
        <dbReference type="SAM" id="MobiDB-lite"/>
    </source>
</evidence>
<organism evidence="4 5">
    <name type="scientific">Saxophila tyrrhenica</name>
    <dbReference type="NCBI Taxonomy" id="1690608"/>
    <lineage>
        <taxon>Eukaryota</taxon>
        <taxon>Fungi</taxon>
        <taxon>Dikarya</taxon>
        <taxon>Ascomycota</taxon>
        <taxon>Pezizomycotina</taxon>
        <taxon>Dothideomycetes</taxon>
        <taxon>Dothideomycetidae</taxon>
        <taxon>Mycosphaerellales</taxon>
        <taxon>Extremaceae</taxon>
        <taxon>Saxophila</taxon>
    </lineage>
</organism>
<dbReference type="Gene3D" id="1.20.5.110">
    <property type="match status" value="2"/>
</dbReference>
<name>A0AAV9PDZ7_9PEZI</name>
<feature type="compositionally biased region" description="Low complexity" evidence="2">
    <location>
        <begin position="70"/>
        <end position="83"/>
    </location>
</feature>
<feature type="compositionally biased region" description="Low complexity" evidence="2">
    <location>
        <begin position="181"/>
        <end position="196"/>
    </location>
</feature>
<dbReference type="InterPro" id="IPR000727">
    <property type="entry name" value="T_SNARE_dom"/>
</dbReference>
<dbReference type="GO" id="GO:0005484">
    <property type="term" value="F:SNAP receptor activity"/>
    <property type="evidence" value="ECO:0007669"/>
    <property type="project" value="TreeGrafter"/>
</dbReference>
<evidence type="ECO:0000256" key="1">
    <source>
        <dbReference type="ARBA" id="ARBA00009480"/>
    </source>
</evidence>
<protein>
    <submittedName>
        <fullName evidence="4">Protein transport protein S9 plasma membrane t-SNARE</fullName>
    </submittedName>
</protein>
<feature type="region of interest" description="Disordered" evidence="2">
    <location>
        <begin position="348"/>
        <end position="379"/>
    </location>
</feature>
<dbReference type="PANTHER" id="PTHR19305:SF9">
    <property type="entry name" value="SYNAPTOSOMAL-ASSOCIATED PROTEIN 29"/>
    <property type="match status" value="1"/>
</dbReference>
<dbReference type="GO" id="GO:0031201">
    <property type="term" value="C:SNARE complex"/>
    <property type="evidence" value="ECO:0007669"/>
    <property type="project" value="TreeGrafter"/>
</dbReference>